<evidence type="ECO:0000313" key="3">
    <source>
        <dbReference type="Proteomes" id="UP000183299"/>
    </source>
</evidence>
<keyword evidence="3" id="KW-1185">Reference proteome</keyword>
<protein>
    <submittedName>
        <fullName evidence="2">Uncharacterized protein</fullName>
    </submittedName>
</protein>
<dbReference type="Proteomes" id="UP000183299">
    <property type="component" value="Unassembled WGS sequence"/>
</dbReference>
<feature type="compositionally biased region" description="Basic and acidic residues" evidence="1">
    <location>
        <begin position="1"/>
        <end position="13"/>
    </location>
</feature>
<sequence length="64" mass="7384">MNSHEHRTDHSHEFPPSGKSPAFAYPWPAHSKTEQQAANKKLQCQNVVKKWCPHTLSWASNKNF</sequence>
<feature type="region of interest" description="Disordered" evidence="1">
    <location>
        <begin position="1"/>
        <end position="38"/>
    </location>
</feature>
<proteinExistence type="predicted"/>
<dbReference type="AlphaFoldDB" id="A0A1I3WXQ5"/>
<evidence type="ECO:0000256" key="1">
    <source>
        <dbReference type="SAM" id="MobiDB-lite"/>
    </source>
</evidence>
<accession>A0A1I3WXQ5</accession>
<reference evidence="2 3" key="1">
    <citation type="submission" date="2016-10" db="EMBL/GenBank/DDBJ databases">
        <authorList>
            <person name="de Groot N.N."/>
        </authorList>
    </citation>
    <scope>NUCLEOTIDE SEQUENCE [LARGE SCALE GENOMIC DNA]</scope>
    <source>
        <strain evidence="2 3">CGMCC 1.8891</strain>
    </source>
</reference>
<name>A0A1I3WXQ5_9RHOB</name>
<organism evidence="2 3">
    <name type="scientific">Celeribacter halophilus</name>
    <dbReference type="NCBI Taxonomy" id="576117"/>
    <lineage>
        <taxon>Bacteria</taxon>
        <taxon>Pseudomonadati</taxon>
        <taxon>Pseudomonadota</taxon>
        <taxon>Alphaproteobacteria</taxon>
        <taxon>Rhodobacterales</taxon>
        <taxon>Roseobacteraceae</taxon>
        <taxon>Celeribacter</taxon>
    </lineage>
</organism>
<gene>
    <name evidence="2" type="ORF">SAMN04488138_13313</name>
</gene>
<dbReference type="EMBL" id="FORY01000033">
    <property type="protein sequence ID" value="SFK11919.1"/>
    <property type="molecule type" value="Genomic_DNA"/>
</dbReference>
<evidence type="ECO:0000313" key="2">
    <source>
        <dbReference type="EMBL" id="SFK11919.1"/>
    </source>
</evidence>